<dbReference type="KEGG" id="euz:DVS28_a1023"/>
<dbReference type="InterPro" id="IPR002525">
    <property type="entry name" value="Transp_IS110-like_N"/>
</dbReference>
<keyword evidence="1" id="KW-0175">Coiled coil</keyword>
<dbReference type="InterPro" id="IPR047650">
    <property type="entry name" value="Transpos_IS110"/>
</dbReference>
<dbReference type="GO" id="GO:0006313">
    <property type="term" value="P:DNA transposition"/>
    <property type="evidence" value="ECO:0007669"/>
    <property type="project" value="InterPro"/>
</dbReference>
<evidence type="ECO:0000313" key="9">
    <source>
        <dbReference type="Proteomes" id="UP000264006"/>
    </source>
</evidence>
<proteinExistence type="predicted"/>
<dbReference type="InterPro" id="IPR003346">
    <property type="entry name" value="Transposase_20"/>
</dbReference>
<dbReference type="KEGG" id="euz:DVS28_a1215"/>
<dbReference type="EMBL" id="CP031165">
    <property type="protein sequence ID" value="AXV08139.1"/>
    <property type="molecule type" value="Genomic_DNA"/>
</dbReference>
<sequence>MMASTRSVAGWGRRTGRRDLIGAWRFLTSTEVCPPTGPVTHQRQETHPMIRLGVDAHKRTHTIVAIDDAGRVLDDITVQTTVAGHVKAVAWAEQLGDERCWALEDCRHLTRRLEQDLIRAGEAVVRVPPRLMGQARRGGRKRGKSDPIDAEAVAIAALRNPQLASARLDGPERTIRLLVDHREDLVTERTRIHNRIHWHLHELRIDDIAPKTLSRYTVLDGLTARLAEHDGTVANIATELIDRCRHLTVRINDLEREIAELTAAQAPSLLALPGCGALTAAKLIGETAGVDRFHSKAAFAMVNGTAPIPVWSSNRERFRLNRGGNRQLNVALHRIAITQMRIHPPARAYVDKKLAEGKTKTEAIRALRRRLSDVVYRAMVTDQQTPQPAPATCVALAA</sequence>
<evidence type="ECO:0000313" key="6">
    <source>
        <dbReference type="EMBL" id="AXV08139.1"/>
    </source>
</evidence>
<evidence type="ECO:0000313" key="7">
    <source>
        <dbReference type="EMBL" id="AXV08701.1"/>
    </source>
</evidence>
<feature type="coiled-coil region" evidence="1">
    <location>
        <begin position="237"/>
        <end position="264"/>
    </location>
</feature>
<keyword evidence="9" id="KW-1185">Reference proteome</keyword>
<dbReference type="KEGG" id="euz:DVS28_a3464"/>
<dbReference type="Proteomes" id="UP000264006">
    <property type="component" value="Chromosome"/>
</dbReference>
<dbReference type="PANTHER" id="PTHR33055:SF16">
    <property type="entry name" value="TRANSPOSASE FOR INSERTION SEQUENCE ELEMENT IS1547"/>
    <property type="match status" value="1"/>
</dbReference>
<feature type="domain" description="Transposase IS110-like N-terminal" evidence="2">
    <location>
        <begin position="52"/>
        <end position="203"/>
    </location>
</feature>
<gene>
    <name evidence="4" type="ORF">DVS28_a1023</name>
    <name evidence="5" type="ORF">DVS28_a1215</name>
    <name evidence="6" type="ORF">DVS28_a3464</name>
    <name evidence="7" type="ORF">DVS28_a4033</name>
    <name evidence="8" type="ORF">DVS28_a4405</name>
</gene>
<dbReference type="KEGG" id="euz:DVS28_a4405"/>
<dbReference type="EMBL" id="CP031165">
    <property type="protein sequence ID" value="AXV09070.1"/>
    <property type="molecule type" value="Genomic_DNA"/>
</dbReference>
<dbReference type="Pfam" id="PF01548">
    <property type="entry name" value="DEDD_Tnp_IS110"/>
    <property type="match status" value="1"/>
</dbReference>
<evidence type="ECO:0000313" key="4">
    <source>
        <dbReference type="EMBL" id="AXV05724.1"/>
    </source>
</evidence>
<dbReference type="EMBL" id="CP031165">
    <property type="protein sequence ID" value="AXV05915.1"/>
    <property type="molecule type" value="Genomic_DNA"/>
</dbReference>
<dbReference type="KEGG" id="euz:DVS28_a4033"/>
<evidence type="ECO:0000259" key="2">
    <source>
        <dbReference type="Pfam" id="PF01548"/>
    </source>
</evidence>
<accession>A0A346XUL8</accession>
<evidence type="ECO:0000313" key="5">
    <source>
        <dbReference type="EMBL" id="AXV05915.1"/>
    </source>
</evidence>
<evidence type="ECO:0000259" key="3">
    <source>
        <dbReference type="Pfam" id="PF02371"/>
    </source>
</evidence>
<dbReference type="AlphaFoldDB" id="A0A346XUL8"/>
<dbReference type="EMBL" id="CP031165">
    <property type="protein sequence ID" value="AXV08701.1"/>
    <property type="molecule type" value="Genomic_DNA"/>
</dbReference>
<evidence type="ECO:0000313" key="8">
    <source>
        <dbReference type="EMBL" id="AXV09070.1"/>
    </source>
</evidence>
<reference evidence="5 9" key="1">
    <citation type="submission" date="2018-09" db="EMBL/GenBank/DDBJ databases">
        <title>Complete genome sequence of Euzebya sp. DY32-46 isolated from seawater of Pacific Ocean.</title>
        <authorList>
            <person name="Xu L."/>
            <person name="Wu Y.-H."/>
            <person name="Xu X.-W."/>
        </authorList>
    </citation>
    <scope>NUCLEOTIDE SEQUENCE [LARGE SCALE GENOMIC DNA]</scope>
    <source>
        <strain evidence="5 9">DY32-46</strain>
    </source>
</reference>
<dbReference type="Pfam" id="PF02371">
    <property type="entry name" value="Transposase_20"/>
    <property type="match status" value="1"/>
</dbReference>
<evidence type="ECO:0000256" key="1">
    <source>
        <dbReference type="SAM" id="Coils"/>
    </source>
</evidence>
<organism evidence="5 9">
    <name type="scientific">Euzebya pacifica</name>
    <dbReference type="NCBI Taxonomy" id="1608957"/>
    <lineage>
        <taxon>Bacteria</taxon>
        <taxon>Bacillati</taxon>
        <taxon>Actinomycetota</taxon>
        <taxon>Nitriliruptoria</taxon>
        <taxon>Euzebyales</taxon>
    </lineage>
</organism>
<dbReference type="NCBIfam" id="NF033542">
    <property type="entry name" value="transpos_IS110"/>
    <property type="match status" value="1"/>
</dbReference>
<dbReference type="EMBL" id="CP031165">
    <property type="protein sequence ID" value="AXV05724.1"/>
    <property type="molecule type" value="Genomic_DNA"/>
</dbReference>
<dbReference type="GO" id="GO:0004803">
    <property type="term" value="F:transposase activity"/>
    <property type="evidence" value="ECO:0007669"/>
    <property type="project" value="InterPro"/>
</dbReference>
<dbReference type="PANTHER" id="PTHR33055">
    <property type="entry name" value="TRANSPOSASE FOR INSERTION SEQUENCE ELEMENT IS1111A"/>
    <property type="match status" value="1"/>
</dbReference>
<dbReference type="GO" id="GO:0003677">
    <property type="term" value="F:DNA binding"/>
    <property type="evidence" value="ECO:0007669"/>
    <property type="project" value="InterPro"/>
</dbReference>
<protein>
    <submittedName>
        <fullName evidence="5">Mobile element protein</fullName>
    </submittedName>
</protein>
<name>A0A346XUL8_9ACTN</name>
<feature type="domain" description="Transposase IS116/IS110/IS902 C-terminal" evidence="3">
    <location>
        <begin position="269"/>
        <end position="350"/>
    </location>
</feature>